<organism evidence="1 2">
    <name type="scientific">Gymnopilus junonius</name>
    <name type="common">Spectacular rustgill mushroom</name>
    <name type="synonym">Gymnopilus spectabilis subsp. junonius</name>
    <dbReference type="NCBI Taxonomy" id="109634"/>
    <lineage>
        <taxon>Eukaryota</taxon>
        <taxon>Fungi</taxon>
        <taxon>Dikarya</taxon>
        <taxon>Basidiomycota</taxon>
        <taxon>Agaricomycotina</taxon>
        <taxon>Agaricomycetes</taxon>
        <taxon>Agaricomycetidae</taxon>
        <taxon>Agaricales</taxon>
        <taxon>Agaricineae</taxon>
        <taxon>Hymenogastraceae</taxon>
        <taxon>Gymnopilus</taxon>
    </lineage>
</organism>
<proteinExistence type="predicted"/>
<comment type="caution">
    <text evidence="1">The sequence shown here is derived from an EMBL/GenBank/DDBJ whole genome shotgun (WGS) entry which is preliminary data.</text>
</comment>
<protein>
    <submittedName>
        <fullName evidence="1">Uncharacterized protein</fullName>
    </submittedName>
</protein>
<feature type="non-terminal residue" evidence="1">
    <location>
        <position position="63"/>
    </location>
</feature>
<reference evidence="1" key="1">
    <citation type="submission" date="2020-11" db="EMBL/GenBank/DDBJ databases">
        <authorList>
            <consortium name="DOE Joint Genome Institute"/>
            <person name="Ahrendt S."/>
            <person name="Riley R."/>
            <person name="Andreopoulos W."/>
            <person name="LaButti K."/>
            <person name="Pangilinan J."/>
            <person name="Ruiz-duenas F.J."/>
            <person name="Barrasa J.M."/>
            <person name="Sanchez-Garcia M."/>
            <person name="Camarero S."/>
            <person name="Miyauchi S."/>
            <person name="Serrano A."/>
            <person name="Linde D."/>
            <person name="Babiker R."/>
            <person name="Drula E."/>
            <person name="Ayuso-Fernandez I."/>
            <person name="Pacheco R."/>
            <person name="Padilla G."/>
            <person name="Ferreira P."/>
            <person name="Barriuso J."/>
            <person name="Kellner H."/>
            <person name="Castanera R."/>
            <person name="Alfaro M."/>
            <person name="Ramirez L."/>
            <person name="Pisabarro A.G."/>
            <person name="Kuo A."/>
            <person name="Tritt A."/>
            <person name="Lipzen A."/>
            <person name="He G."/>
            <person name="Yan M."/>
            <person name="Ng V."/>
            <person name="Cullen D."/>
            <person name="Martin F."/>
            <person name="Rosso M.-N."/>
            <person name="Henrissat B."/>
            <person name="Hibbett D."/>
            <person name="Martinez A.T."/>
            <person name="Grigoriev I.V."/>
        </authorList>
    </citation>
    <scope>NUCLEOTIDE SEQUENCE</scope>
    <source>
        <strain evidence="1">AH 44721</strain>
    </source>
</reference>
<name>A0A9P5TIL5_GYMJU</name>
<feature type="non-terminal residue" evidence="1">
    <location>
        <position position="1"/>
    </location>
</feature>
<dbReference type="EMBL" id="JADNYJ010000126">
    <property type="protein sequence ID" value="KAF8882040.1"/>
    <property type="molecule type" value="Genomic_DNA"/>
</dbReference>
<evidence type="ECO:0000313" key="1">
    <source>
        <dbReference type="EMBL" id="KAF8882040.1"/>
    </source>
</evidence>
<sequence>ASSLAHCKFVGSLYQHHLLKRDQVAHCVGVLFINMSTIEHILAVHHIVFNAGTQLWRECEDVE</sequence>
<dbReference type="Proteomes" id="UP000724874">
    <property type="component" value="Unassembled WGS sequence"/>
</dbReference>
<accession>A0A9P5TIL5</accession>
<dbReference type="OrthoDB" id="2964835at2759"/>
<gene>
    <name evidence="1" type="ORF">CPB84DRAFT_1640427</name>
</gene>
<dbReference type="AlphaFoldDB" id="A0A9P5TIL5"/>
<keyword evidence="2" id="KW-1185">Reference proteome</keyword>
<evidence type="ECO:0000313" key="2">
    <source>
        <dbReference type="Proteomes" id="UP000724874"/>
    </source>
</evidence>